<evidence type="ECO:0000313" key="4">
    <source>
        <dbReference type="Proteomes" id="UP000031737"/>
    </source>
</evidence>
<organism evidence="3 4">
    <name type="scientific">Trypanosoma rangeli SC58</name>
    <dbReference type="NCBI Taxonomy" id="429131"/>
    <lineage>
        <taxon>Eukaryota</taxon>
        <taxon>Discoba</taxon>
        <taxon>Euglenozoa</taxon>
        <taxon>Kinetoplastea</taxon>
        <taxon>Metakinetoplastina</taxon>
        <taxon>Trypanosomatida</taxon>
        <taxon>Trypanosomatidae</taxon>
        <taxon>Trypanosoma</taxon>
        <taxon>Herpetosoma</taxon>
    </lineage>
</organism>
<feature type="domain" description="Nucleoplasmin-like" evidence="2">
    <location>
        <begin position="10"/>
        <end position="88"/>
    </location>
</feature>
<proteinExistence type="predicted"/>
<feature type="region of interest" description="Disordered" evidence="1">
    <location>
        <begin position="142"/>
        <end position="210"/>
    </location>
</feature>
<accession>A0A061JCG8</accession>
<gene>
    <name evidence="3" type="ORF">TRSC58_01272</name>
</gene>
<protein>
    <recommendedName>
        <fullName evidence="2">Nucleoplasmin-like domain-containing protein</fullName>
    </recommendedName>
</protein>
<evidence type="ECO:0000313" key="3">
    <source>
        <dbReference type="EMBL" id="ESL10987.1"/>
    </source>
</evidence>
<feature type="region of interest" description="Disordered" evidence="1">
    <location>
        <begin position="94"/>
        <end position="125"/>
    </location>
</feature>
<dbReference type="AlphaFoldDB" id="A0A061JCG8"/>
<dbReference type="EMBL" id="AUPL01001272">
    <property type="protein sequence ID" value="ESL10987.1"/>
    <property type="molecule type" value="Genomic_DNA"/>
</dbReference>
<keyword evidence="4" id="KW-1185">Reference proteome</keyword>
<dbReference type="VEuPathDB" id="TriTrypDB:TRSC58_01272"/>
<evidence type="ECO:0000259" key="2">
    <source>
        <dbReference type="Pfam" id="PF17800"/>
    </source>
</evidence>
<feature type="compositionally biased region" description="Acidic residues" evidence="1">
    <location>
        <begin position="142"/>
        <end position="161"/>
    </location>
</feature>
<dbReference type="Proteomes" id="UP000031737">
    <property type="component" value="Unassembled WGS sequence"/>
</dbReference>
<dbReference type="OrthoDB" id="273080at2759"/>
<reference evidence="3 4" key="1">
    <citation type="submission" date="2013-07" db="EMBL/GenBank/DDBJ databases">
        <authorList>
            <person name="Stoco P.H."/>
            <person name="Wagner G."/>
            <person name="Gerber A."/>
            <person name="Zaha A."/>
            <person name="Thompson C."/>
            <person name="Bartholomeu D.C."/>
            <person name="Luckemeyer D.D."/>
            <person name="Bahia D."/>
            <person name="Loreto E."/>
            <person name="Prestes E.B."/>
            <person name="Lima F.M."/>
            <person name="Rodrigues-Luiz G."/>
            <person name="Vallejo G.A."/>
            <person name="Filho J.F."/>
            <person name="Monteiro K.M."/>
            <person name="Tyler K.M."/>
            <person name="de Almeida L.G."/>
            <person name="Ortiz M.F."/>
            <person name="Siervo M.A."/>
            <person name="de Moraes M.H."/>
            <person name="Cunha O.L."/>
            <person name="Mendonca-Neto R."/>
            <person name="Silva R."/>
            <person name="Teixeira S.M."/>
            <person name="Murta S.M."/>
            <person name="Sincero T.C."/>
            <person name="Mendes T.A."/>
            <person name="Urmenyi T.P."/>
            <person name="Silva V.G."/>
            <person name="da Rocha W.D."/>
            <person name="Andersson B."/>
            <person name="Romanha A.J."/>
            <person name="Steindel M."/>
            <person name="de Vasconcelos A.T."/>
            <person name="Grisard E.C."/>
        </authorList>
    </citation>
    <scope>NUCLEOTIDE SEQUENCE [LARGE SCALE GENOMIC DNA]</scope>
    <source>
        <strain evidence="3 4">SC58</strain>
    </source>
</reference>
<dbReference type="Pfam" id="PF17800">
    <property type="entry name" value="NPL"/>
    <property type="match status" value="1"/>
</dbReference>
<comment type="caution">
    <text evidence="3">The sequence shown here is derived from an EMBL/GenBank/DDBJ whole genome shotgun (WGS) entry which is preliminary data.</text>
</comment>
<evidence type="ECO:0000256" key="1">
    <source>
        <dbReference type="SAM" id="MobiDB-lite"/>
    </source>
</evidence>
<dbReference type="InterPro" id="IPR041232">
    <property type="entry name" value="NPL"/>
</dbReference>
<sequence>MREEVTLHCFFGLALRPDGVPVTPPMPAASSLVLSHCALTTTTTGPVTLYVQSHEQPHRFALCTLSPKHGIYYVPLQLVFSKGVSFTLVAAEEKLSEGSQAPRDKRDGKQKKGTTAQDAPAQPEPVLHLTGYFEVGADELEGAASSDDEVDSGSAEGDYDVGESARNHATSRGGRRPQGSRDASTPAESSRKGDTAANDNATTRRRKRKR</sequence>
<feature type="compositionally biased region" description="Basic and acidic residues" evidence="1">
    <location>
        <begin position="94"/>
        <end position="107"/>
    </location>
</feature>
<name>A0A061JCG8_TRYRA</name>